<keyword evidence="3" id="KW-1185">Reference proteome</keyword>
<evidence type="ECO:0000313" key="2">
    <source>
        <dbReference type="EMBL" id="KAL3738534.1"/>
    </source>
</evidence>
<feature type="region of interest" description="Disordered" evidence="1">
    <location>
        <begin position="88"/>
        <end position="107"/>
    </location>
</feature>
<comment type="caution">
    <text evidence="2">The sequence shown here is derived from an EMBL/GenBank/DDBJ whole genome shotgun (WGS) entry which is preliminary data.</text>
</comment>
<gene>
    <name evidence="2" type="ORF">ACJRO7_019975</name>
</gene>
<dbReference type="Proteomes" id="UP001634007">
    <property type="component" value="Unassembled WGS sequence"/>
</dbReference>
<dbReference type="EMBL" id="JBJKBG010000005">
    <property type="protein sequence ID" value="KAL3738534.1"/>
    <property type="molecule type" value="Genomic_DNA"/>
</dbReference>
<dbReference type="AlphaFoldDB" id="A0ABD3KI40"/>
<evidence type="ECO:0000256" key="1">
    <source>
        <dbReference type="SAM" id="MobiDB-lite"/>
    </source>
</evidence>
<accession>A0ABD3KI40</accession>
<protein>
    <submittedName>
        <fullName evidence="2">Uncharacterized protein</fullName>
    </submittedName>
</protein>
<name>A0ABD3KI40_EUCGL</name>
<sequence>MNWSPTSTQHANFIDQSLPENMEDDEWMILTFAFSGAPKLVIMAINKQSGRSTIWQCPLQERDYLLEIANIPRSASLSPIELSTSDIPGGMCTRSGGNPLTELDARA</sequence>
<reference evidence="2 3" key="1">
    <citation type="submission" date="2024-11" db="EMBL/GenBank/DDBJ databases">
        <title>Chromosome-level genome assembly of Eucalyptus globulus Labill. provides insights into its genome evolution.</title>
        <authorList>
            <person name="Li X."/>
        </authorList>
    </citation>
    <scope>NUCLEOTIDE SEQUENCE [LARGE SCALE GENOMIC DNA]</scope>
    <source>
        <strain evidence="2">CL2024</strain>
        <tissue evidence="2">Fresh tender leaves</tissue>
    </source>
</reference>
<proteinExistence type="predicted"/>
<evidence type="ECO:0000313" key="3">
    <source>
        <dbReference type="Proteomes" id="UP001634007"/>
    </source>
</evidence>
<organism evidence="2 3">
    <name type="scientific">Eucalyptus globulus</name>
    <name type="common">Tasmanian blue gum</name>
    <dbReference type="NCBI Taxonomy" id="34317"/>
    <lineage>
        <taxon>Eukaryota</taxon>
        <taxon>Viridiplantae</taxon>
        <taxon>Streptophyta</taxon>
        <taxon>Embryophyta</taxon>
        <taxon>Tracheophyta</taxon>
        <taxon>Spermatophyta</taxon>
        <taxon>Magnoliopsida</taxon>
        <taxon>eudicotyledons</taxon>
        <taxon>Gunneridae</taxon>
        <taxon>Pentapetalae</taxon>
        <taxon>rosids</taxon>
        <taxon>malvids</taxon>
        <taxon>Myrtales</taxon>
        <taxon>Myrtaceae</taxon>
        <taxon>Myrtoideae</taxon>
        <taxon>Eucalypteae</taxon>
        <taxon>Eucalyptus</taxon>
    </lineage>
</organism>